<evidence type="ECO:0000313" key="2">
    <source>
        <dbReference type="Proteomes" id="UP001344906"/>
    </source>
</evidence>
<name>A0ABQ6G3P3_9CHLR</name>
<comment type="caution">
    <text evidence="1">The sequence shown here is derived from an EMBL/GenBank/DDBJ whole genome shotgun (WGS) entry which is preliminary data.</text>
</comment>
<proteinExistence type="predicted"/>
<dbReference type="Proteomes" id="UP001344906">
    <property type="component" value="Unassembled WGS sequence"/>
</dbReference>
<accession>A0ABQ6G3P3</accession>
<sequence>MRLGNVNPMLALRGELAVSATLAQRSIGMPNDSSETSSDRLATYSHKKHMRFRIADHLLALLYGLLGPQKRFTTLSLSEHGLQHR</sequence>
<keyword evidence="2" id="KW-1185">Reference proteome</keyword>
<gene>
    <name evidence="1" type="ORF">KDH_79530</name>
</gene>
<dbReference type="EMBL" id="BSRI01000002">
    <property type="protein sequence ID" value="GLV61136.1"/>
    <property type="molecule type" value="Genomic_DNA"/>
</dbReference>
<organism evidence="1 2">
    <name type="scientific">Dictyobacter halimunensis</name>
    <dbReference type="NCBI Taxonomy" id="3026934"/>
    <lineage>
        <taxon>Bacteria</taxon>
        <taxon>Bacillati</taxon>
        <taxon>Chloroflexota</taxon>
        <taxon>Ktedonobacteria</taxon>
        <taxon>Ktedonobacterales</taxon>
        <taxon>Dictyobacteraceae</taxon>
        <taxon>Dictyobacter</taxon>
    </lineage>
</organism>
<protein>
    <recommendedName>
        <fullName evidence="3">Transposase DDE domain-containing protein</fullName>
    </recommendedName>
</protein>
<evidence type="ECO:0008006" key="3">
    <source>
        <dbReference type="Google" id="ProtNLM"/>
    </source>
</evidence>
<reference evidence="1 2" key="1">
    <citation type="submission" date="2023-02" db="EMBL/GenBank/DDBJ databases">
        <title>Dictyobacter halimunensis sp. nov., a new member of the class Ktedonobacteria from forest soil in a geothermal area.</title>
        <authorList>
            <person name="Rachmania M.K."/>
            <person name="Ningsih F."/>
            <person name="Sakai Y."/>
            <person name="Yabe S."/>
            <person name="Yokota A."/>
            <person name="Sjamsuridzal W."/>
        </authorList>
    </citation>
    <scope>NUCLEOTIDE SEQUENCE [LARGE SCALE GENOMIC DNA]</scope>
    <source>
        <strain evidence="1 2">S3.2.2.5</strain>
    </source>
</reference>
<evidence type="ECO:0000313" key="1">
    <source>
        <dbReference type="EMBL" id="GLV61136.1"/>
    </source>
</evidence>